<dbReference type="CDD" id="cd05283">
    <property type="entry name" value="CAD1"/>
    <property type="match status" value="1"/>
</dbReference>
<evidence type="ECO:0000256" key="3">
    <source>
        <dbReference type="ARBA" id="ARBA00022833"/>
    </source>
</evidence>
<evidence type="ECO:0000259" key="6">
    <source>
        <dbReference type="SMART" id="SM00829"/>
    </source>
</evidence>
<keyword evidence="8" id="KW-1185">Reference proteome</keyword>
<dbReference type="GO" id="GO:0008106">
    <property type="term" value="F:alcohol dehydrogenase (NADP+) activity"/>
    <property type="evidence" value="ECO:0007669"/>
    <property type="project" value="UniProtKB-ARBA"/>
</dbReference>
<evidence type="ECO:0000256" key="4">
    <source>
        <dbReference type="ARBA" id="ARBA00023002"/>
    </source>
</evidence>
<proteinExistence type="inferred from homology"/>
<protein>
    <submittedName>
        <fullName evidence="7">Uncharacterized zinc-type alcohol dehydrogenase-like protein</fullName>
    </submittedName>
</protein>
<dbReference type="InterPro" id="IPR036291">
    <property type="entry name" value="NAD(P)-bd_dom_sf"/>
</dbReference>
<dbReference type="FunFam" id="3.40.50.720:FF:000022">
    <property type="entry name" value="Cinnamyl alcohol dehydrogenase"/>
    <property type="match status" value="1"/>
</dbReference>
<evidence type="ECO:0000313" key="7">
    <source>
        <dbReference type="EMBL" id="SEN44145.1"/>
    </source>
</evidence>
<keyword evidence="4" id="KW-0560">Oxidoreductase</keyword>
<accession>A0A1H8GK45</accession>
<gene>
    <name evidence="7" type="ORF">SAMN04488505_110162</name>
</gene>
<dbReference type="InterPro" id="IPR002328">
    <property type="entry name" value="ADH_Zn_CS"/>
</dbReference>
<dbReference type="SUPFAM" id="SSF51735">
    <property type="entry name" value="NAD(P)-binding Rossmann-fold domains"/>
    <property type="match status" value="1"/>
</dbReference>
<dbReference type="Gene3D" id="3.40.50.720">
    <property type="entry name" value="NAD(P)-binding Rossmann-like Domain"/>
    <property type="match status" value="1"/>
</dbReference>
<evidence type="ECO:0000313" key="8">
    <source>
        <dbReference type="Proteomes" id="UP000198984"/>
    </source>
</evidence>
<evidence type="ECO:0000256" key="1">
    <source>
        <dbReference type="ARBA" id="ARBA00001947"/>
    </source>
</evidence>
<dbReference type="PROSITE" id="PS00065">
    <property type="entry name" value="D_2_HYDROXYACID_DH_1"/>
    <property type="match status" value="1"/>
</dbReference>
<dbReference type="InterPro" id="IPR013154">
    <property type="entry name" value="ADH-like_N"/>
</dbReference>
<dbReference type="InterPro" id="IPR011032">
    <property type="entry name" value="GroES-like_sf"/>
</dbReference>
<dbReference type="SMART" id="SM00829">
    <property type="entry name" value="PKS_ER"/>
    <property type="match status" value="1"/>
</dbReference>
<dbReference type="RefSeq" id="WP_089919814.1">
    <property type="nucleotide sequence ID" value="NZ_FOBB01000010.1"/>
</dbReference>
<dbReference type="InterPro" id="IPR013149">
    <property type="entry name" value="ADH-like_C"/>
</dbReference>
<evidence type="ECO:0000256" key="5">
    <source>
        <dbReference type="RuleBase" id="RU361277"/>
    </source>
</evidence>
<dbReference type="Gene3D" id="3.90.180.10">
    <property type="entry name" value="Medium-chain alcohol dehydrogenases, catalytic domain"/>
    <property type="match status" value="1"/>
</dbReference>
<evidence type="ECO:0000256" key="2">
    <source>
        <dbReference type="ARBA" id="ARBA00022723"/>
    </source>
</evidence>
<dbReference type="InterPro" id="IPR029752">
    <property type="entry name" value="D-isomer_DH_CS1"/>
</dbReference>
<name>A0A1H8GK45_9BACT</name>
<comment type="cofactor">
    <cofactor evidence="1 5">
        <name>Zn(2+)</name>
        <dbReference type="ChEBI" id="CHEBI:29105"/>
    </cofactor>
</comment>
<dbReference type="AlphaFoldDB" id="A0A1H8GK45"/>
<dbReference type="Pfam" id="PF00107">
    <property type="entry name" value="ADH_zinc_N"/>
    <property type="match status" value="1"/>
</dbReference>
<dbReference type="Pfam" id="PF08240">
    <property type="entry name" value="ADH_N"/>
    <property type="match status" value="1"/>
</dbReference>
<keyword evidence="3 5" id="KW-0862">Zinc</keyword>
<dbReference type="Proteomes" id="UP000198984">
    <property type="component" value="Unassembled WGS sequence"/>
</dbReference>
<dbReference type="SUPFAM" id="SSF50129">
    <property type="entry name" value="GroES-like"/>
    <property type="match status" value="1"/>
</dbReference>
<dbReference type="InterPro" id="IPR020843">
    <property type="entry name" value="ER"/>
</dbReference>
<comment type="similarity">
    <text evidence="5">Belongs to the zinc-containing alcohol dehydrogenase family.</text>
</comment>
<dbReference type="EMBL" id="FOBB01000010">
    <property type="protein sequence ID" value="SEN44145.1"/>
    <property type="molecule type" value="Genomic_DNA"/>
</dbReference>
<dbReference type="OrthoDB" id="9806940at2"/>
<reference evidence="7 8" key="1">
    <citation type="submission" date="2016-10" db="EMBL/GenBank/DDBJ databases">
        <authorList>
            <person name="de Groot N.N."/>
        </authorList>
    </citation>
    <scope>NUCLEOTIDE SEQUENCE [LARGE SCALE GENOMIC DNA]</scope>
    <source>
        <strain evidence="7 8">DSM 21039</strain>
    </source>
</reference>
<dbReference type="PANTHER" id="PTHR42683">
    <property type="entry name" value="ALDEHYDE REDUCTASE"/>
    <property type="match status" value="1"/>
</dbReference>
<sequence length="335" mass="36786">MKIKAYGIKEEGGKAEPFYYERSVGENEVRIKILYCSIARGDVQFISNDWGDTKYPLVPGHEIVGTVEETGSGVTALKAGDLVGVGYQQEACFACECCKAGNEQFCTQQKVIGVHCYGGLAEHIVVDNRFAFKLSPALHSAKSVPLLSSGLTVYTGIVKAQLPANSVVGVLGAGGLGQLAIQFLHKMGHKVYAFSHSLEKKEMINQLGAEFILSSSPGNLSELDKKFDFIISTLNVEYDLDAFLKILKPQGKFCVVASPLKKQSISIGLLYDYAQRTIYGNYVGSRKDMVEMLDFAARHNIESMVDVMSFSEMNEAIEKVRTGEVKIRLVLKNQE</sequence>
<dbReference type="STRING" id="573321.SAMN04488505_110162"/>
<dbReference type="PROSITE" id="PS00059">
    <property type="entry name" value="ADH_ZINC"/>
    <property type="match status" value="1"/>
</dbReference>
<keyword evidence="2 5" id="KW-0479">Metal-binding</keyword>
<organism evidence="7 8">
    <name type="scientific">Chitinophaga rupis</name>
    <dbReference type="NCBI Taxonomy" id="573321"/>
    <lineage>
        <taxon>Bacteria</taxon>
        <taxon>Pseudomonadati</taxon>
        <taxon>Bacteroidota</taxon>
        <taxon>Chitinophagia</taxon>
        <taxon>Chitinophagales</taxon>
        <taxon>Chitinophagaceae</taxon>
        <taxon>Chitinophaga</taxon>
    </lineage>
</organism>
<feature type="domain" description="Enoyl reductase (ER)" evidence="6">
    <location>
        <begin position="13"/>
        <end position="331"/>
    </location>
</feature>
<dbReference type="GO" id="GO:0008270">
    <property type="term" value="F:zinc ion binding"/>
    <property type="evidence" value="ECO:0007669"/>
    <property type="project" value="InterPro"/>
</dbReference>
<dbReference type="InterPro" id="IPR047109">
    <property type="entry name" value="CAD-like"/>
</dbReference>